<name>A0A8U0LKY8_BIFLI</name>
<proteinExistence type="predicted"/>
<organism evidence="1 2">
    <name type="scientific">Bifidobacterium longum subsp. infantis</name>
    <dbReference type="NCBI Taxonomy" id="1682"/>
    <lineage>
        <taxon>Bacteria</taxon>
        <taxon>Bacillati</taxon>
        <taxon>Actinomycetota</taxon>
        <taxon>Actinomycetes</taxon>
        <taxon>Bifidobacteriales</taxon>
        <taxon>Bifidobacteriaceae</taxon>
        <taxon>Bifidobacterium</taxon>
    </lineage>
</organism>
<dbReference type="AlphaFoldDB" id="A0A8U0LKY8"/>
<sequence>MAMVNQCRNCGHFFQSTPNPRRPRLFCSDRCRKAWSRKHQIPQELKSLLRWVRADGKRPIRCDGSPASSTDPDTWASYPEVMRSKAGDGYGIMLGDGLACWDFDHVDLTSPPDKALELLPEAIYAEVSTSGHGLHVFVLSSEPSFRRAGVEFYSHSRFIRMTGRRWPK</sequence>
<gene>
    <name evidence="1" type="ORF">BIFLH23_02098</name>
</gene>
<dbReference type="Proteomes" id="UP000494246">
    <property type="component" value="Unassembled WGS sequence"/>
</dbReference>
<protein>
    <recommendedName>
        <fullName evidence="3">DNA primase/polymerase bifunctional N-terminal domain-containing protein</fullName>
    </recommendedName>
</protein>
<evidence type="ECO:0008006" key="3">
    <source>
        <dbReference type="Google" id="ProtNLM"/>
    </source>
</evidence>
<accession>A0A8U0LKY8</accession>
<evidence type="ECO:0000313" key="2">
    <source>
        <dbReference type="Proteomes" id="UP000494246"/>
    </source>
</evidence>
<reference evidence="1 2" key="1">
    <citation type="submission" date="2019-10" db="EMBL/GenBank/DDBJ databases">
        <authorList>
            <consortium name="Melissa Lawson"/>
            <person name="O'neill I."/>
        </authorList>
    </citation>
    <scope>NUCLEOTIDE SEQUENCE [LARGE SCALE GENOMIC DNA]</scope>
    <source>
        <strain evidence="1">LH_23</strain>
    </source>
</reference>
<comment type="caution">
    <text evidence="1">The sequence shown here is derived from an EMBL/GenBank/DDBJ whole genome shotgun (WGS) entry which is preliminary data.</text>
</comment>
<evidence type="ECO:0000313" key="1">
    <source>
        <dbReference type="EMBL" id="VWQ38390.1"/>
    </source>
</evidence>
<dbReference type="EMBL" id="CABWKH010000027">
    <property type="protein sequence ID" value="VWQ38390.1"/>
    <property type="molecule type" value="Genomic_DNA"/>
</dbReference>